<organism evidence="1 2">
    <name type="scientific">Prauserella cavernicola</name>
    <dbReference type="NCBI Taxonomy" id="2800127"/>
    <lineage>
        <taxon>Bacteria</taxon>
        <taxon>Bacillati</taxon>
        <taxon>Actinomycetota</taxon>
        <taxon>Actinomycetes</taxon>
        <taxon>Pseudonocardiales</taxon>
        <taxon>Pseudonocardiaceae</taxon>
        <taxon>Prauserella</taxon>
    </lineage>
</organism>
<dbReference type="AlphaFoldDB" id="A0A934QST6"/>
<evidence type="ECO:0008006" key="3">
    <source>
        <dbReference type="Google" id="ProtNLM"/>
    </source>
</evidence>
<dbReference type="RefSeq" id="WP_200318983.1">
    <property type="nucleotide sequence ID" value="NZ_JAENJH010000003.1"/>
</dbReference>
<keyword evidence="2" id="KW-1185">Reference proteome</keyword>
<comment type="caution">
    <text evidence="1">The sequence shown here is derived from an EMBL/GenBank/DDBJ whole genome shotgun (WGS) entry which is preliminary data.</text>
</comment>
<name>A0A934QST6_9PSEU</name>
<reference evidence="1" key="1">
    <citation type="submission" date="2020-12" db="EMBL/GenBank/DDBJ databases">
        <title>Prauserella sp. ASG 168, a novel actinomycete isolated from cave rock.</title>
        <authorList>
            <person name="Suriyachadkun C."/>
        </authorList>
    </citation>
    <scope>NUCLEOTIDE SEQUENCE</scope>
    <source>
        <strain evidence="1">ASG 168</strain>
    </source>
</reference>
<accession>A0A934QST6</accession>
<evidence type="ECO:0000313" key="2">
    <source>
        <dbReference type="Proteomes" id="UP000635245"/>
    </source>
</evidence>
<sequence length="52" mass="5985">MSKDRVRQCVDAQQVLDGFEDWLLRERSVPESTARAYADRMVGFTSWLPAPV</sequence>
<proteinExistence type="predicted"/>
<evidence type="ECO:0000313" key="1">
    <source>
        <dbReference type="EMBL" id="MBK1785991.1"/>
    </source>
</evidence>
<gene>
    <name evidence="1" type="ORF">JHE00_16800</name>
</gene>
<dbReference type="Proteomes" id="UP000635245">
    <property type="component" value="Unassembled WGS sequence"/>
</dbReference>
<dbReference type="EMBL" id="JAENJH010000003">
    <property type="protein sequence ID" value="MBK1785991.1"/>
    <property type="molecule type" value="Genomic_DNA"/>
</dbReference>
<protein>
    <recommendedName>
        <fullName evidence="3">Integrase</fullName>
    </recommendedName>
</protein>